<accession>F5S8Y7</accession>
<evidence type="ECO:0000313" key="1">
    <source>
        <dbReference type="EMBL" id="EGK07963.1"/>
    </source>
</evidence>
<sequence length="49" mass="5679">MALPFKQTKSSLHFMFTKVQAAFSYHYYAPDVALRRHTHAFGYSNPISD</sequence>
<reference evidence="1 2" key="1">
    <citation type="submission" date="2011-04" db="EMBL/GenBank/DDBJ databases">
        <authorList>
            <person name="Muzny D."/>
            <person name="Qin X."/>
            <person name="Deng J."/>
            <person name="Jiang H."/>
            <person name="Liu Y."/>
            <person name="Qu J."/>
            <person name="Song X.-Z."/>
            <person name="Zhang L."/>
            <person name="Thornton R."/>
            <person name="Coyle M."/>
            <person name="Francisco L."/>
            <person name="Jackson L."/>
            <person name="Javaid M."/>
            <person name="Korchina V."/>
            <person name="Kovar C."/>
            <person name="Mata R."/>
            <person name="Mathew T."/>
            <person name="Ngo R."/>
            <person name="Nguyen L."/>
            <person name="Nguyen N."/>
            <person name="Okwuonu G."/>
            <person name="Ongeri F."/>
            <person name="Pham C."/>
            <person name="Simmons D."/>
            <person name="Wilczek-Boney K."/>
            <person name="Hale W."/>
            <person name="Jakkamsetti A."/>
            <person name="Pham P."/>
            <person name="Ruth R."/>
            <person name="San Lucas F."/>
            <person name="Warren J."/>
            <person name="Zhang J."/>
            <person name="Zhao Z."/>
            <person name="Zhou C."/>
            <person name="Zhu D."/>
            <person name="Lee S."/>
            <person name="Bess C."/>
            <person name="Blankenburg K."/>
            <person name="Forbes L."/>
            <person name="Fu Q."/>
            <person name="Gubbala S."/>
            <person name="Hirani K."/>
            <person name="Jayaseelan J.C."/>
            <person name="Lara F."/>
            <person name="Munidasa M."/>
            <person name="Palculict T."/>
            <person name="Patil S."/>
            <person name="Pu L.-L."/>
            <person name="Saada N."/>
            <person name="Tang L."/>
            <person name="Weissenberger G."/>
            <person name="Zhu Y."/>
            <person name="Hemphill L."/>
            <person name="Shang Y."/>
            <person name="Youmans B."/>
            <person name="Ayvaz T."/>
            <person name="Ross M."/>
            <person name="Santibanez J."/>
            <person name="Aqrawi P."/>
            <person name="Gross S."/>
            <person name="Joshi V."/>
            <person name="Fowler G."/>
            <person name="Nazareth L."/>
            <person name="Reid J."/>
            <person name="Worley K."/>
            <person name="Petrosino J."/>
            <person name="Highlander S."/>
            <person name="Gibbs R."/>
        </authorList>
    </citation>
    <scope>NUCLEOTIDE SEQUENCE [LARGE SCALE GENOMIC DNA]</scope>
    <source>
        <strain evidence="1 2">ATCC 23330</strain>
    </source>
</reference>
<comment type="caution">
    <text evidence="1">The sequence shown here is derived from an EMBL/GenBank/DDBJ whole genome shotgun (WGS) entry which is preliminary data.</text>
</comment>
<protein>
    <submittedName>
        <fullName evidence="1">Uncharacterized protein</fullName>
    </submittedName>
</protein>
<dbReference type="EMBL" id="AFHS01000052">
    <property type="protein sequence ID" value="EGK07963.1"/>
    <property type="molecule type" value="Genomic_DNA"/>
</dbReference>
<proteinExistence type="predicted"/>
<organism evidence="1 2">
    <name type="scientific">Kingella kingae ATCC 23330</name>
    <dbReference type="NCBI Taxonomy" id="887327"/>
    <lineage>
        <taxon>Bacteria</taxon>
        <taxon>Pseudomonadati</taxon>
        <taxon>Pseudomonadota</taxon>
        <taxon>Betaproteobacteria</taxon>
        <taxon>Neisseriales</taxon>
        <taxon>Neisseriaceae</taxon>
        <taxon>Kingella</taxon>
    </lineage>
</organism>
<evidence type="ECO:0000313" key="2">
    <source>
        <dbReference type="Proteomes" id="UP000004207"/>
    </source>
</evidence>
<keyword evidence="2" id="KW-1185">Reference proteome</keyword>
<name>F5S8Y7_KINKI</name>
<dbReference type="AlphaFoldDB" id="F5S8Y7"/>
<dbReference type="Proteomes" id="UP000004207">
    <property type="component" value="Unassembled WGS sequence"/>
</dbReference>
<dbReference type="HOGENOM" id="CLU_3136662_0_0_4"/>
<gene>
    <name evidence="1" type="ORF">HMPREF0476_1670</name>
</gene>